<dbReference type="Proteomes" id="UP001054837">
    <property type="component" value="Unassembled WGS sequence"/>
</dbReference>
<comment type="caution">
    <text evidence="1">The sequence shown here is derived from an EMBL/GenBank/DDBJ whole genome shotgun (WGS) entry which is preliminary data.</text>
</comment>
<keyword evidence="2" id="KW-1185">Reference proteome</keyword>
<gene>
    <name evidence="1" type="ORF">CDAR_278941</name>
</gene>
<proteinExistence type="predicted"/>
<accession>A0AAV4WSE1</accession>
<evidence type="ECO:0000313" key="2">
    <source>
        <dbReference type="Proteomes" id="UP001054837"/>
    </source>
</evidence>
<organism evidence="1 2">
    <name type="scientific">Caerostris darwini</name>
    <dbReference type="NCBI Taxonomy" id="1538125"/>
    <lineage>
        <taxon>Eukaryota</taxon>
        <taxon>Metazoa</taxon>
        <taxon>Ecdysozoa</taxon>
        <taxon>Arthropoda</taxon>
        <taxon>Chelicerata</taxon>
        <taxon>Arachnida</taxon>
        <taxon>Araneae</taxon>
        <taxon>Araneomorphae</taxon>
        <taxon>Entelegynae</taxon>
        <taxon>Araneoidea</taxon>
        <taxon>Araneidae</taxon>
        <taxon>Caerostris</taxon>
    </lineage>
</organism>
<dbReference type="AlphaFoldDB" id="A0AAV4WSE1"/>
<sequence>MAGSESATNSPIPFELHFRASIRTFGIGSQITPLFGLDYSVLCLDLPVELLLGYAASATGWAEVWCTCAPCLRGGVLNPSSPLSPVPYLSRIDRGSAERTERSIEDRWGVKISKPIRDRNSSIPLEHPPAYLKLGN</sequence>
<name>A0AAV4WSE1_9ARAC</name>
<dbReference type="EMBL" id="BPLQ01014930">
    <property type="protein sequence ID" value="GIY84468.1"/>
    <property type="molecule type" value="Genomic_DNA"/>
</dbReference>
<reference evidence="1 2" key="1">
    <citation type="submission" date="2021-06" db="EMBL/GenBank/DDBJ databases">
        <title>Caerostris darwini draft genome.</title>
        <authorList>
            <person name="Kono N."/>
            <person name="Arakawa K."/>
        </authorList>
    </citation>
    <scope>NUCLEOTIDE SEQUENCE [LARGE SCALE GENOMIC DNA]</scope>
</reference>
<protein>
    <submittedName>
        <fullName evidence="1">Uncharacterized protein</fullName>
    </submittedName>
</protein>
<evidence type="ECO:0000313" key="1">
    <source>
        <dbReference type="EMBL" id="GIY84468.1"/>
    </source>
</evidence>